<protein>
    <submittedName>
        <fullName evidence="1">Uncharacterized protein</fullName>
    </submittedName>
</protein>
<organism evidence="1 2">
    <name type="scientific">Basidiobolus meristosporus CBS 931.73</name>
    <dbReference type="NCBI Taxonomy" id="1314790"/>
    <lineage>
        <taxon>Eukaryota</taxon>
        <taxon>Fungi</taxon>
        <taxon>Fungi incertae sedis</taxon>
        <taxon>Zoopagomycota</taxon>
        <taxon>Entomophthoromycotina</taxon>
        <taxon>Basidiobolomycetes</taxon>
        <taxon>Basidiobolales</taxon>
        <taxon>Basidiobolaceae</taxon>
        <taxon>Basidiobolus</taxon>
    </lineage>
</organism>
<name>A0A1Y1ZCV4_9FUNG</name>
<proteinExistence type="predicted"/>
<evidence type="ECO:0000313" key="2">
    <source>
        <dbReference type="Proteomes" id="UP000193498"/>
    </source>
</evidence>
<dbReference type="InParanoid" id="A0A1Y1ZCV4"/>
<dbReference type="AlphaFoldDB" id="A0A1Y1ZCV4"/>
<dbReference type="EMBL" id="MCFE01000004">
    <property type="protein sequence ID" value="ORY07994.1"/>
    <property type="molecule type" value="Genomic_DNA"/>
</dbReference>
<evidence type="ECO:0000313" key="1">
    <source>
        <dbReference type="EMBL" id="ORY07994.1"/>
    </source>
</evidence>
<reference evidence="1 2" key="1">
    <citation type="submission" date="2016-07" db="EMBL/GenBank/DDBJ databases">
        <title>Pervasive Adenine N6-methylation of Active Genes in Fungi.</title>
        <authorList>
            <consortium name="DOE Joint Genome Institute"/>
            <person name="Mondo S.J."/>
            <person name="Dannebaum R.O."/>
            <person name="Kuo R.C."/>
            <person name="Labutti K."/>
            <person name="Haridas S."/>
            <person name="Kuo A."/>
            <person name="Salamov A."/>
            <person name="Ahrendt S.R."/>
            <person name="Lipzen A."/>
            <person name="Sullivan W."/>
            <person name="Andreopoulos W.B."/>
            <person name="Clum A."/>
            <person name="Lindquist E."/>
            <person name="Daum C."/>
            <person name="Ramamoorthy G.K."/>
            <person name="Gryganskyi A."/>
            <person name="Culley D."/>
            <person name="Magnuson J.K."/>
            <person name="James T.Y."/>
            <person name="O'Malley M.A."/>
            <person name="Stajich J.E."/>
            <person name="Spatafora J.W."/>
            <person name="Visel A."/>
            <person name="Grigoriev I.V."/>
        </authorList>
    </citation>
    <scope>NUCLEOTIDE SEQUENCE [LARGE SCALE GENOMIC DNA]</scope>
    <source>
        <strain evidence="1 2">CBS 931.73</strain>
    </source>
</reference>
<accession>A0A1Y1ZCV4</accession>
<dbReference type="Proteomes" id="UP000193498">
    <property type="component" value="Unassembled WGS sequence"/>
</dbReference>
<gene>
    <name evidence="1" type="ORF">K493DRAFT_295229</name>
</gene>
<comment type="caution">
    <text evidence="1">The sequence shown here is derived from an EMBL/GenBank/DDBJ whole genome shotgun (WGS) entry which is preliminary data.</text>
</comment>
<sequence>MSFISFRVEKAKGNNITHAVDIIDVLTNEVLYRKEPSGMMKEMDSLHLVTTNNEIPLWEANPVRRSTEIRLDSHRYKSQVVFDNSNQRPTWFYFVWKNITFTWERSQAQYLCFAPGERLIAKVDLSTKMISVLENVEKFAPGTESLLILVSLKVLSRGKKPLGEIFRPVASLFARKKGTRSVAEGYYDYSATYNGEYRPSSFEKQMIARTRTA</sequence>
<keyword evidence="2" id="KW-1185">Reference proteome</keyword>